<dbReference type="SUPFAM" id="SSF53756">
    <property type="entry name" value="UDP-Glycosyltransferase/glycogen phosphorylase"/>
    <property type="match status" value="1"/>
</dbReference>
<name>A0ABW1JCX1_9ACTN</name>
<dbReference type="Gene3D" id="3.40.50.2000">
    <property type="entry name" value="Glycogen Phosphorylase B"/>
    <property type="match status" value="1"/>
</dbReference>
<gene>
    <name evidence="2" type="ORF">ACFQDO_06100</name>
</gene>
<dbReference type="PANTHER" id="PTHR21015">
    <property type="entry name" value="UDP-N-ACETYLGLUCOSAMINE--N-ACETYLMURAMYL-(PENTAPEPTIDE) PYROPHOSPHORYL-UNDECAPRENOL N-ACETYLGLUCOSAMINE TRANSFERASE 1"/>
    <property type="match status" value="1"/>
</dbReference>
<accession>A0ABW1JCX1</accession>
<evidence type="ECO:0000259" key="1">
    <source>
        <dbReference type="Pfam" id="PF04101"/>
    </source>
</evidence>
<comment type="caution">
    <text evidence="2">The sequence shown here is derived from an EMBL/GenBank/DDBJ whole genome shotgun (WGS) entry which is preliminary data.</text>
</comment>
<dbReference type="Proteomes" id="UP001596189">
    <property type="component" value="Unassembled WGS sequence"/>
</dbReference>
<protein>
    <submittedName>
        <fullName evidence="2">Glycosyltransferase</fullName>
    </submittedName>
</protein>
<reference evidence="3" key="1">
    <citation type="journal article" date="2019" name="Int. J. Syst. Evol. Microbiol.">
        <title>The Global Catalogue of Microorganisms (GCM) 10K type strain sequencing project: providing services to taxonomists for standard genome sequencing and annotation.</title>
        <authorList>
            <consortium name="The Broad Institute Genomics Platform"/>
            <consortium name="The Broad Institute Genome Sequencing Center for Infectious Disease"/>
            <person name="Wu L."/>
            <person name="Ma J."/>
        </authorList>
    </citation>
    <scope>NUCLEOTIDE SEQUENCE [LARGE SCALE GENOMIC DNA]</scope>
    <source>
        <strain evidence="3">KACC 14249</strain>
    </source>
</reference>
<organism evidence="2 3">
    <name type="scientific">Angustibacter luteus</name>
    <dbReference type="NCBI Taxonomy" id="658456"/>
    <lineage>
        <taxon>Bacteria</taxon>
        <taxon>Bacillati</taxon>
        <taxon>Actinomycetota</taxon>
        <taxon>Actinomycetes</taxon>
        <taxon>Kineosporiales</taxon>
        <taxon>Kineosporiaceae</taxon>
    </lineage>
</organism>
<evidence type="ECO:0000313" key="3">
    <source>
        <dbReference type="Proteomes" id="UP001596189"/>
    </source>
</evidence>
<proteinExistence type="predicted"/>
<feature type="domain" description="Glycosyl transferase family 28 C-terminal" evidence="1">
    <location>
        <begin position="237"/>
        <end position="292"/>
    </location>
</feature>
<dbReference type="Pfam" id="PF04101">
    <property type="entry name" value="Glyco_tran_28_C"/>
    <property type="match status" value="1"/>
</dbReference>
<dbReference type="PANTHER" id="PTHR21015:SF22">
    <property type="entry name" value="GLYCOSYLTRANSFERASE"/>
    <property type="match status" value="1"/>
</dbReference>
<keyword evidence="3" id="KW-1185">Reference proteome</keyword>
<evidence type="ECO:0000313" key="2">
    <source>
        <dbReference type="EMBL" id="MFC6006700.1"/>
    </source>
</evidence>
<sequence>MIGYYAHHQGAGHVQRAGQVARRVSGPITVLSSADPGPGVPWLRLGRDDVPAPGPQDDVTAHSALHWAPLRHQGFRRRMATLGRWLDDEAADLLVSDVSVEVLALARLLSVPSVAVAMRGDRLDAPHALGYDLASHIVAPWPESTQQPWPPQWLERTTWVGPISRHDARAVVRTRCETGGRCVLLLLGRGGDAMRRTDLVEAAGVPDTHWHVAGDLTGNRPAGRPATLDLVGWLDDPWPYLCQADVVVATAGNNAIADAAAARKPLVAVPQPRPFGEQESHARTLVSHGLAVLAEPWPDRRAWPDLLDQAMRLGGAGWARYHDGGGAQRMATALEEWSRA</sequence>
<dbReference type="EMBL" id="JBHSRD010000003">
    <property type="protein sequence ID" value="MFC6006700.1"/>
    <property type="molecule type" value="Genomic_DNA"/>
</dbReference>
<dbReference type="InterPro" id="IPR007235">
    <property type="entry name" value="Glyco_trans_28_C"/>
</dbReference>
<dbReference type="RefSeq" id="WP_345718177.1">
    <property type="nucleotide sequence ID" value="NZ_BAABFP010000008.1"/>
</dbReference>